<dbReference type="Gene3D" id="3.40.710.10">
    <property type="entry name" value="DD-peptidase/beta-lactamase superfamily"/>
    <property type="match status" value="1"/>
</dbReference>
<evidence type="ECO:0000259" key="3">
    <source>
        <dbReference type="Pfam" id="PF00144"/>
    </source>
</evidence>
<proteinExistence type="inferred from homology"/>
<dbReference type="Proteomes" id="UP001285441">
    <property type="component" value="Unassembled WGS sequence"/>
</dbReference>
<evidence type="ECO:0000313" key="4">
    <source>
        <dbReference type="EMBL" id="KAK3386511.1"/>
    </source>
</evidence>
<comment type="caution">
    <text evidence="4">The sequence shown here is derived from an EMBL/GenBank/DDBJ whole genome shotgun (WGS) entry which is preliminary data.</text>
</comment>
<accession>A0AAE0U0N5</accession>
<sequence length="374" mass="41083">MPNMEEVDHSLRKQVDGETPTLHNATFYAFDKTGIIYTGSYGTRDVLGSTPITPDSCFWIGSLTKLSTTIATMIAVEKGLVTLDEDVRRIVPELADIEVLEGFDKNGVPRLRKCTSPITLRQLITHTSGFCYDKMHDGLQKWSDFVGREIGTFAGSYAGVLHPLIFDPGQGWAYGPGMDWAGRTIEIVAKQDLETFMRTHIWTPLGMDSTTFRPWESPELEAKIVEVGHRNPDGTLIKGQVPLVLAMLRGGDPILTNESMDEILRPQLSNPSQFVEVVCGSRRAWLGQTWPEGSTGDFGLGSCINAQAFPGRRAANSANWQGMAGVHAWLDRTNGLGGVFFSQILPPGDKTITECFRACEEAVYAAALKKPSVE</sequence>
<feature type="domain" description="Beta-lactamase-related" evidence="3">
    <location>
        <begin position="30"/>
        <end position="348"/>
    </location>
</feature>
<evidence type="ECO:0000256" key="1">
    <source>
        <dbReference type="ARBA" id="ARBA00009009"/>
    </source>
</evidence>
<keyword evidence="2" id="KW-0378">Hydrolase</keyword>
<dbReference type="InterPro" id="IPR050789">
    <property type="entry name" value="Diverse_Enzym_Activities"/>
</dbReference>
<dbReference type="SUPFAM" id="SSF56601">
    <property type="entry name" value="beta-lactamase/transpeptidase-like"/>
    <property type="match status" value="1"/>
</dbReference>
<dbReference type="InterPro" id="IPR001466">
    <property type="entry name" value="Beta-lactam-related"/>
</dbReference>
<reference evidence="4" key="1">
    <citation type="journal article" date="2023" name="Mol. Phylogenet. Evol.">
        <title>Genome-scale phylogeny and comparative genomics of the fungal order Sordariales.</title>
        <authorList>
            <person name="Hensen N."/>
            <person name="Bonometti L."/>
            <person name="Westerberg I."/>
            <person name="Brannstrom I.O."/>
            <person name="Guillou S."/>
            <person name="Cros-Aarteil S."/>
            <person name="Calhoun S."/>
            <person name="Haridas S."/>
            <person name="Kuo A."/>
            <person name="Mondo S."/>
            <person name="Pangilinan J."/>
            <person name="Riley R."/>
            <person name="LaButti K."/>
            <person name="Andreopoulos B."/>
            <person name="Lipzen A."/>
            <person name="Chen C."/>
            <person name="Yan M."/>
            <person name="Daum C."/>
            <person name="Ng V."/>
            <person name="Clum A."/>
            <person name="Steindorff A."/>
            <person name="Ohm R.A."/>
            <person name="Martin F."/>
            <person name="Silar P."/>
            <person name="Natvig D.O."/>
            <person name="Lalanne C."/>
            <person name="Gautier V."/>
            <person name="Ament-Velasquez S.L."/>
            <person name="Kruys A."/>
            <person name="Hutchinson M.I."/>
            <person name="Powell A.J."/>
            <person name="Barry K."/>
            <person name="Miller A.N."/>
            <person name="Grigoriev I.V."/>
            <person name="Debuchy R."/>
            <person name="Gladieux P."/>
            <person name="Hiltunen Thoren M."/>
            <person name="Johannesson H."/>
        </authorList>
    </citation>
    <scope>NUCLEOTIDE SEQUENCE</scope>
    <source>
        <strain evidence="4">CBS 232.78</strain>
    </source>
</reference>
<reference evidence="4" key="2">
    <citation type="submission" date="2023-06" db="EMBL/GenBank/DDBJ databases">
        <authorList>
            <consortium name="Lawrence Berkeley National Laboratory"/>
            <person name="Haridas S."/>
            <person name="Hensen N."/>
            <person name="Bonometti L."/>
            <person name="Westerberg I."/>
            <person name="Brannstrom I.O."/>
            <person name="Guillou S."/>
            <person name="Cros-Aarteil S."/>
            <person name="Calhoun S."/>
            <person name="Kuo A."/>
            <person name="Mondo S."/>
            <person name="Pangilinan J."/>
            <person name="Riley R."/>
            <person name="LaButti K."/>
            <person name="Andreopoulos B."/>
            <person name="Lipzen A."/>
            <person name="Chen C."/>
            <person name="Yanf M."/>
            <person name="Daum C."/>
            <person name="Ng V."/>
            <person name="Clum A."/>
            <person name="Steindorff A."/>
            <person name="Ohm R."/>
            <person name="Martin F."/>
            <person name="Silar P."/>
            <person name="Natvig D."/>
            <person name="Lalanne C."/>
            <person name="Gautier V."/>
            <person name="Ament-velasquez S.L."/>
            <person name="Kruys A."/>
            <person name="Hutchinson M.I."/>
            <person name="Powell A.J."/>
            <person name="Barry K."/>
            <person name="Miller A.N."/>
            <person name="Grigoriev I.V."/>
            <person name="Debuchy R."/>
            <person name="Gladieux P."/>
            <person name="Thoren M.H."/>
            <person name="Johannesson H."/>
        </authorList>
    </citation>
    <scope>NUCLEOTIDE SEQUENCE</scope>
    <source>
        <strain evidence="4">CBS 232.78</strain>
    </source>
</reference>
<organism evidence="4 5">
    <name type="scientific">Podospora didyma</name>
    <dbReference type="NCBI Taxonomy" id="330526"/>
    <lineage>
        <taxon>Eukaryota</taxon>
        <taxon>Fungi</taxon>
        <taxon>Dikarya</taxon>
        <taxon>Ascomycota</taxon>
        <taxon>Pezizomycotina</taxon>
        <taxon>Sordariomycetes</taxon>
        <taxon>Sordariomycetidae</taxon>
        <taxon>Sordariales</taxon>
        <taxon>Podosporaceae</taxon>
        <taxon>Podospora</taxon>
    </lineage>
</organism>
<dbReference type="AlphaFoldDB" id="A0AAE0U0N5"/>
<protein>
    <submittedName>
        <fullName evidence="4">Beta-lactamase family protein</fullName>
    </submittedName>
</protein>
<name>A0AAE0U0N5_9PEZI</name>
<dbReference type="PANTHER" id="PTHR43283">
    <property type="entry name" value="BETA-LACTAMASE-RELATED"/>
    <property type="match status" value="1"/>
</dbReference>
<dbReference type="Pfam" id="PF00144">
    <property type="entry name" value="Beta-lactamase"/>
    <property type="match status" value="1"/>
</dbReference>
<comment type="similarity">
    <text evidence="1">Belongs to the class-A beta-lactamase family.</text>
</comment>
<gene>
    <name evidence="4" type="ORF">B0H63DRAFT_493310</name>
</gene>
<evidence type="ECO:0000313" key="5">
    <source>
        <dbReference type="Proteomes" id="UP001285441"/>
    </source>
</evidence>
<keyword evidence="5" id="KW-1185">Reference proteome</keyword>
<dbReference type="InterPro" id="IPR012338">
    <property type="entry name" value="Beta-lactam/transpept-like"/>
</dbReference>
<evidence type="ECO:0000256" key="2">
    <source>
        <dbReference type="ARBA" id="ARBA00022801"/>
    </source>
</evidence>
<dbReference type="PANTHER" id="PTHR43283:SF17">
    <property type="entry name" value="(LOVD), PUTATIVE (AFU_ORTHOLOGUE AFUA_5G00920)-RELATED"/>
    <property type="match status" value="1"/>
</dbReference>
<dbReference type="GO" id="GO:0016787">
    <property type="term" value="F:hydrolase activity"/>
    <property type="evidence" value="ECO:0007669"/>
    <property type="project" value="UniProtKB-KW"/>
</dbReference>
<dbReference type="EMBL" id="JAULSW010000003">
    <property type="protein sequence ID" value="KAK3386511.1"/>
    <property type="molecule type" value="Genomic_DNA"/>
</dbReference>